<evidence type="ECO:0000256" key="3">
    <source>
        <dbReference type="ARBA" id="ARBA00022452"/>
    </source>
</evidence>
<evidence type="ECO:0000256" key="2">
    <source>
        <dbReference type="ARBA" id="ARBA00008163"/>
    </source>
</evidence>
<gene>
    <name evidence="9" type="ORF">EDC57_0714</name>
</gene>
<protein>
    <submittedName>
        <fullName evidence="9">Long-chain fatty acid transport protein</fullName>
    </submittedName>
</protein>
<keyword evidence="6" id="KW-0472">Membrane</keyword>
<proteinExistence type="inferred from homology"/>
<keyword evidence="5 8" id="KW-0732">Signal</keyword>
<evidence type="ECO:0000256" key="6">
    <source>
        <dbReference type="ARBA" id="ARBA00023136"/>
    </source>
</evidence>
<comment type="similarity">
    <text evidence="2">Belongs to the OmpP1/FadL family.</text>
</comment>
<evidence type="ECO:0000256" key="7">
    <source>
        <dbReference type="ARBA" id="ARBA00023237"/>
    </source>
</evidence>
<dbReference type="GO" id="GO:0009279">
    <property type="term" value="C:cell outer membrane"/>
    <property type="evidence" value="ECO:0007669"/>
    <property type="project" value="UniProtKB-SubCell"/>
</dbReference>
<comment type="subcellular location">
    <subcellularLocation>
        <location evidence="1">Cell outer membrane</location>
        <topology evidence="1">Multi-pass membrane protein</topology>
    </subcellularLocation>
</comment>
<feature type="signal peptide" evidence="8">
    <location>
        <begin position="1"/>
        <end position="23"/>
    </location>
</feature>
<feature type="chain" id="PRO_5018082795" evidence="8">
    <location>
        <begin position="24"/>
        <end position="445"/>
    </location>
</feature>
<evidence type="ECO:0000313" key="9">
    <source>
        <dbReference type="EMBL" id="ROR34809.1"/>
    </source>
</evidence>
<dbReference type="RefSeq" id="WP_123400905.1">
    <property type="nucleotide sequence ID" value="NZ_RJVI01000001.1"/>
</dbReference>
<keyword evidence="3" id="KW-1134">Transmembrane beta strand</keyword>
<accession>A0A3N1Y7L1</accession>
<keyword evidence="4" id="KW-0812">Transmembrane</keyword>
<evidence type="ECO:0000256" key="1">
    <source>
        <dbReference type="ARBA" id="ARBA00004571"/>
    </source>
</evidence>
<dbReference type="EMBL" id="RJVI01000001">
    <property type="protein sequence ID" value="ROR34809.1"/>
    <property type="molecule type" value="Genomic_DNA"/>
</dbReference>
<dbReference type="Proteomes" id="UP000276634">
    <property type="component" value="Unassembled WGS sequence"/>
</dbReference>
<keyword evidence="7" id="KW-0998">Cell outer membrane</keyword>
<evidence type="ECO:0000256" key="5">
    <source>
        <dbReference type="ARBA" id="ARBA00022729"/>
    </source>
</evidence>
<dbReference type="SUPFAM" id="SSF56935">
    <property type="entry name" value="Porins"/>
    <property type="match status" value="1"/>
</dbReference>
<reference evidence="9 10" key="1">
    <citation type="submission" date="2018-11" db="EMBL/GenBank/DDBJ databases">
        <title>Genomic Encyclopedia of Type Strains, Phase IV (KMG-IV): sequencing the most valuable type-strain genomes for metagenomic binning, comparative biology and taxonomic classification.</title>
        <authorList>
            <person name="Goeker M."/>
        </authorList>
    </citation>
    <scope>NUCLEOTIDE SEQUENCE [LARGE SCALE GENOMIC DNA]</scope>
    <source>
        <strain evidence="9 10">DSM 100275</strain>
    </source>
</reference>
<evidence type="ECO:0000256" key="8">
    <source>
        <dbReference type="SAM" id="SignalP"/>
    </source>
</evidence>
<organism evidence="9 10">
    <name type="scientific">Inmirania thermothiophila</name>
    <dbReference type="NCBI Taxonomy" id="1750597"/>
    <lineage>
        <taxon>Bacteria</taxon>
        <taxon>Pseudomonadati</taxon>
        <taxon>Pseudomonadota</taxon>
        <taxon>Gammaproteobacteria</taxon>
        <taxon>Chromatiales</taxon>
        <taxon>Ectothiorhodospiraceae</taxon>
        <taxon>Inmirania</taxon>
    </lineage>
</organism>
<keyword evidence="10" id="KW-1185">Reference proteome</keyword>
<dbReference type="Gene3D" id="2.40.160.60">
    <property type="entry name" value="Outer membrane protein transport protein (OMPP1/FadL/TodX)"/>
    <property type="match status" value="1"/>
</dbReference>
<dbReference type="OrthoDB" id="19849at2"/>
<dbReference type="InterPro" id="IPR005017">
    <property type="entry name" value="OMPP1/FadL/TodX"/>
</dbReference>
<evidence type="ECO:0000256" key="4">
    <source>
        <dbReference type="ARBA" id="ARBA00022692"/>
    </source>
</evidence>
<dbReference type="GO" id="GO:0015483">
    <property type="term" value="F:long-chain fatty acid transporting porin activity"/>
    <property type="evidence" value="ECO:0007669"/>
    <property type="project" value="TreeGrafter"/>
</dbReference>
<dbReference type="PANTHER" id="PTHR35093">
    <property type="entry name" value="OUTER MEMBRANE PROTEIN NMB0088-RELATED"/>
    <property type="match status" value="1"/>
</dbReference>
<evidence type="ECO:0000313" key="10">
    <source>
        <dbReference type="Proteomes" id="UP000276634"/>
    </source>
</evidence>
<dbReference type="Pfam" id="PF03349">
    <property type="entry name" value="Toluene_X"/>
    <property type="match status" value="1"/>
</dbReference>
<name>A0A3N1Y7L1_9GAMM</name>
<dbReference type="PANTHER" id="PTHR35093:SF8">
    <property type="entry name" value="OUTER MEMBRANE PROTEIN NMB0088-RELATED"/>
    <property type="match status" value="1"/>
</dbReference>
<sequence>MSANKKLLALAVCAALAAPAARATNGYFAHGYGTKTNGLAGAGVALPQTAMAAASNPAGMVLVGSRMDLGAALFNPNRSYEVSSITGGLGANGGISGSSVDSERTLFLIPHFGRNWMLGEEASFGVTVYGNGGMNTTWRADETPFGLGTFGQAGSPAGDAGVDMAQLFVVPTYARKFGEHAAWGASLVLAYQRFKAFGLKNFAMLSTDPDHLTDLGYDSSAGWGAKVGILGEVAPGLTLGASYQSTISMDSFDKYRGLFAEHGDFDIPPTATVGLAWQTSPRSTLAVDVQWIAYSQIDSVGDPLQPALNQCLGAVMGGTPASAVSSCLGGSRGPGFGWDDITVVKIGYQWQTGPRWTWRVGFSHTEQPIPSSEVLFNILAPGVIENHVTFGFTRKIGEKRELNFAFMYAPEKTVSGVNTLGAPSGQDVELAMDQFQLELSYGWMF</sequence>
<dbReference type="AlphaFoldDB" id="A0A3N1Y7L1"/>
<comment type="caution">
    <text evidence="9">The sequence shown here is derived from an EMBL/GenBank/DDBJ whole genome shotgun (WGS) entry which is preliminary data.</text>
</comment>